<protein>
    <submittedName>
        <fullName evidence="10">LPS export ABC transporter permease LptG</fullName>
    </submittedName>
</protein>
<evidence type="ECO:0000256" key="2">
    <source>
        <dbReference type="ARBA" id="ARBA00004651"/>
    </source>
</evidence>
<evidence type="ECO:0000313" key="11">
    <source>
        <dbReference type="Proteomes" id="UP001356170"/>
    </source>
</evidence>
<keyword evidence="5 9" id="KW-0812">Transmembrane</keyword>
<dbReference type="Pfam" id="PF03739">
    <property type="entry name" value="LptF_LptG"/>
    <property type="match status" value="1"/>
</dbReference>
<sequence>MRLVPKIHDLYVGRTVLLMVVGVWAVMLGLDLTLGFADEFNRVGKGNYGVLQAITYMVYTVPRRLYQLFPYAAVIGALMALGNLAASSELTALRALGLSRRRLGLSVAAAIALLTALMVISGETLGPWGERAADALRASKTSKDMIVARYSGVWAREGEFIINAQGGQEKDDGKRSWVELQDLRLFEFAPNGQLKTITHAKTGVHTGDGWDLSQVTKTTFAERSIKEDKLASMHWVSKLDATSLGADIDRPRYLSAQQLKAGMEYRERNKLKASDFEEFYWGRWFYPINILALCLAAIPFAFGTLRSGGLGKRLFIGIVFGLAFFLLQSTFVEFAKVYKLDLRVGYAVPTVVMLLFAYYLFRRKSG</sequence>
<evidence type="ECO:0000313" key="10">
    <source>
        <dbReference type="EMBL" id="MEF2155302.1"/>
    </source>
</evidence>
<comment type="subcellular location">
    <subcellularLocation>
        <location evidence="2">Cell membrane</location>
        <topology evidence="2">Multi-pass membrane protein</topology>
    </subcellularLocation>
</comment>
<comment type="subunit">
    <text evidence="8">Component of the lipopolysaccharide transport and assembly complex. The LptBFG transporter is composed of two ATP-binding proteins (LptB) and two transmembrane proteins (LptF and LptG).</text>
</comment>
<dbReference type="PANTHER" id="PTHR33529:SF2">
    <property type="entry name" value="LIPOPOLYSACCHARIDE EXPORT SYSTEM PERMEASE PROTEIN LPTG"/>
    <property type="match status" value="1"/>
</dbReference>
<comment type="caution">
    <text evidence="10">The sequence shown here is derived from an EMBL/GenBank/DDBJ whole genome shotgun (WGS) entry which is preliminary data.</text>
</comment>
<feature type="transmembrane region" description="Helical" evidence="9">
    <location>
        <begin position="284"/>
        <end position="302"/>
    </location>
</feature>
<comment type="function">
    <text evidence="1">Part of the ABC transporter complex LptBFG involved in the translocation of lipopolysaccharide (LPS) from the inner membrane to the outer membrane.</text>
</comment>
<evidence type="ECO:0000256" key="1">
    <source>
        <dbReference type="ARBA" id="ARBA00002265"/>
    </source>
</evidence>
<name>A0ABU7V0F5_9GAMM</name>
<dbReference type="InterPro" id="IPR030923">
    <property type="entry name" value="LptG"/>
</dbReference>
<reference evidence="10 11" key="1">
    <citation type="submission" date="2024-01" db="EMBL/GenBank/DDBJ databases">
        <title>Novel species of the genus Luteimonas isolated from rivers.</title>
        <authorList>
            <person name="Lu H."/>
        </authorList>
    </citation>
    <scope>NUCLEOTIDE SEQUENCE [LARGE SCALE GENOMIC DNA]</scope>
    <source>
        <strain evidence="10 11">FXH3W</strain>
    </source>
</reference>
<evidence type="ECO:0000256" key="3">
    <source>
        <dbReference type="ARBA" id="ARBA00007725"/>
    </source>
</evidence>
<dbReference type="EMBL" id="JAZHBO010000001">
    <property type="protein sequence ID" value="MEF2155302.1"/>
    <property type="molecule type" value="Genomic_DNA"/>
</dbReference>
<dbReference type="Proteomes" id="UP001356170">
    <property type="component" value="Unassembled WGS sequence"/>
</dbReference>
<evidence type="ECO:0000256" key="9">
    <source>
        <dbReference type="SAM" id="Phobius"/>
    </source>
</evidence>
<accession>A0ABU7V0F5</accession>
<comment type="similarity">
    <text evidence="3">Belongs to the LptF/LptG family.</text>
</comment>
<evidence type="ECO:0000256" key="4">
    <source>
        <dbReference type="ARBA" id="ARBA00022475"/>
    </source>
</evidence>
<keyword evidence="11" id="KW-1185">Reference proteome</keyword>
<proteinExistence type="inferred from homology"/>
<evidence type="ECO:0000256" key="5">
    <source>
        <dbReference type="ARBA" id="ARBA00022692"/>
    </source>
</evidence>
<keyword evidence="4" id="KW-1003">Cell membrane</keyword>
<feature type="transmembrane region" description="Helical" evidence="9">
    <location>
        <begin position="344"/>
        <end position="361"/>
    </location>
</feature>
<dbReference type="InterPro" id="IPR005495">
    <property type="entry name" value="LptG/LptF_permease"/>
</dbReference>
<evidence type="ECO:0000256" key="7">
    <source>
        <dbReference type="ARBA" id="ARBA00023136"/>
    </source>
</evidence>
<evidence type="ECO:0000256" key="8">
    <source>
        <dbReference type="ARBA" id="ARBA00026081"/>
    </source>
</evidence>
<feature type="transmembrane region" description="Helical" evidence="9">
    <location>
        <begin position="12"/>
        <end position="30"/>
    </location>
</feature>
<organism evidence="10 11">
    <name type="scientific">Aquilutibacter rugosus</name>
    <dbReference type="NCBI Taxonomy" id="3115820"/>
    <lineage>
        <taxon>Bacteria</taxon>
        <taxon>Pseudomonadati</taxon>
        <taxon>Pseudomonadota</taxon>
        <taxon>Gammaproteobacteria</taxon>
        <taxon>Lysobacterales</taxon>
        <taxon>Lysobacteraceae</taxon>
        <taxon>Aquilutibacter</taxon>
    </lineage>
</organism>
<dbReference type="RefSeq" id="WP_331703373.1">
    <property type="nucleotide sequence ID" value="NZ_JAZHBO010000001.1"/>
</dbReference>
<evidence type="ECO:0000256" key="6">
    <source>
        <dbReference type="ARBA" id="ARBA00022989"/>
    </source>
</evidence>
<dbReference type="PANTHER" id="PTHR33529">
    <property type="entry name" value="SLR0882 PROTEIN-RELATED"/>
    <property type="match status" value="1"/>
</dbReference>
<dbReference type="NCBIfam" id="TIGR04408">
    <property type="entry name" value="LptG_lptG"/>
    <property type="match status" value="1"/>
</dbReference>
<feature type="transmembrane region" description="Helical" evidence="9">
    <location>
        <begin position="314"/>
        <end position="332"/>
    </location>
</feature>
<gene>
    <name evidence="10" type="primary">lptG</name>
    <name evidence="10" type="ORF">V3390_03520</name>
</gene>
<feature type="transmembrane region" description="Helical" evidence="9">
    <location>
        <begin position="103"/>
        <end position="121"/>
    </location>
</feature>
<keyword evidence="7 9" id="KW-0472">Membrane</keyword>
<keyword evidence="6 9" id="KW-1133">Transmembrane helix</keyword>
<feature type="transmembrane region" description="Helical" evidence="9">
    <location>
        <begin position="68"/>
        <end position="91"/>
    </location>
</feature>